<evidence type="ECO:0000313" key="21">
    <source>
        <dbReference type="EMBL" id="EIC02073.1"/>
    </source>
</evidence>
<dbReference type="AlphaFoldDB" id="H7EJY6"/>
<feature type="binding site" evidence="14">
    <location>
        <position position="529"/>
    </location>
    <ligand>
        <name>ATP</name>
        <dbReference type="ChEBI" id="CHEBI:30616"/>
    </ligand>
</feature>
<protein>
    <recommendedName>
        <fullName evidence="14 15">Protein translocase subunit SecA</fullName>
        <ecNumber evidence="14">7.4.2.8</ecNumber>
    </recommendedName>
</protein>
<dbReference type="EC" id="7.4.2.8" evidence="14"/>
<evidence type="ECO:0000313" key="22">
    <source>
        <dbReference type="Proteomes" id="UP000003571"/>
    </source>
</evidence>
<dbReference type="GO" id="GO:0046872">
    <property type="term" value="F:metal ion binding"/>
    <property type="evidence" value="ECO:0007669"/>
    <property type="project" value="UniProtKB-KW"/>
</dbReference>
<dbReference type="GO" id="GO:0005829">
    <property type="term" value="C:cytosol"/>
    <property type="evidence" value="ECO:0007669"/>
    <property type="project" value="TreeGrafter"/>
</dbReference>
<dbReference type="GO" id="GO:0005886">
    <property type="term" value="C:plasma membrane"/>
    <property type="evidence" value="ECO:0007669"/>
    <property type="project" value="UniProtKB-SubCell"/>
</dbReference>
<feature type="region of interest" description="Disordered" evidence="17">
    <location>
        <begin position="927"/>
        <end position="951"/>
    </location>
</feature>
<keyword evidence="10 14" id="KW-0653">Protein transport</keyword>
<dbReference type="CDD" id="cd17928">
    <property type="entry name" value="DEXDc_SecA"/>
    <property type="match status" value="1"/>
</dbReference>
<keyword evidence="13 14" id="KW-0472">Membrane</keyword>
<evidence type="ECO:0000256" key="2">
    <source>
        <dbReference type="ARBA" id="ARBA00007650"/>
    </source>
</evidence>
<dbReference type="GO" id="GO:0043952">
    <property type="term" value="P:protein transport by the Sec complex"/>
    <property type="evidence" value="ECO:0007669"/>
    <property type="project" value="UniProtKB-ARBA"/>
</dbReference>
<evidence type="ECO:0000256" key="1">
    <source>
        <dbReference type="ARBA" id="ARBA00001947"/>
    </source>
</evidence>
<keyword evidence="12 14" id="KW-0811">Translocation</keyword>
<dbReference type="InterPro" id="IPR036266">
    <property type="entry name" value="SecA_Wing/Scaffold_sf"/>
</dbReference>
<dbReference type="Proteomes" id="UP000003571">
    <property type="component" value="Unassembled WGS sequence"/>
</dbReference>
<dbReference type="eggNOG" id="COG0653">
    <property type="taxonomic scope" value="Bacteria"/>
</dbReference>
<dbReference type="Gene3D" id="3.40.50.300">
    <property type="entry name" value="P-loop containing nucleotide triphosphate hydrolases"/>
    <property type="match status" value="2"/>
</dbReference>
<dbReference type="Pfam" id="PF01043">
    <property type="entry name" value="SecA_PP_bind"/>
    <property type="match status" value="1"/>
</dbReference>
<dbReference type="GO" id="GO:0017038">
    <property type="term" value="P:protein import"/>
    <property type="evidence" value="ECO:0007669"/>
    <property type="project" value="InterPro"/>
</dbReference>
<feature type="domain" description="SecA family profile" evidence="20">
    <location>
        <begin position="7"/>
        <end position="642"/>
    </location>
</feature>
<name>H7EJY6_9SPIR</name>
<dbReference type="InterPro" id="IPR020937">
    <property type="entry name" value="SecA_CS"/>
</dbReference>
<dbReference type="SUPFAM" id="SSF52540">
    <property type="entry name" value="P-loop containing nucleoside triphosphate hydrolases"/>
    <property type="match status" value="2"/>
</dbReference>
<keyword evidence="22" id="KW-1185">Reference proteome</keyword>
<evidence type="ECO:0000256" key="7">
    <source>
        <dbReference type="ARBA" id="ARBA00022741"/>
    </source>
</evidence>
<comment type="catalytic activity">
    <reaction evidence="14">
        <text>ATP + H2O + cellular proteinSide 1 = ADP + phosphate + cellular proteinSide 2.</text>
        <dbReference type="EC" id="7.4.2.8"/>
    </reaction>
</comment>
<evidence type="ECO:0000259" key="18">
    <source>
        <dbReference type="PROSITE" id="PS51192"/>
    </source>
</evidence>
<dbReference type="InterPro" id="IPR014001">
    <property type="entry name" value="Helicase_ATP-bd"/>
</dbReference>
<organism evidence="21 22">
    <name type="scientific">Treponema saccharophilum DSM 2985</name>
    <dbReference type="NCBI Taxonomy" id="907348"/>
    <lineage>
        <taxon>Bacteria</taxon>
        <taxon>Pseudomonadati</taxon>
        <taxon>Spirochaetota</taxon>
        <taxon>Spirochaetia</taxon>
        <taxon>Spirochaetales</taxon>
        <taxon>Treponemataceae</taxon>
        <taxon>Treponema</taxon>
    </lineage>
</organism>
<dbReference type="PROSITE" id="PS01312">
    <property type="entry name" value="SECA"/>
    <property type="match status" value="1"/>
</dbReference>
<keyword evidence="9 14" id="KW-0067">ATP-binding</keyword>
<comment type="subcellular location">
    <subcellularLocation>
        <location evidence="14">Cell membrane</location>
        <topology evidence="14">Peripheral membrane protein</topology>
        <orientation evidence="14">Cytoplasmic side</orientation>
    </subcellularLocation>
    <subcellularLocation>
        <location evidence="14">Cytoplasm</location>
    </subcellularLocation>
    <text evidence="14">Distribution is 50-50.</text>
</comment>
<feature type="region of interest" description="Disordered" evidence="17">
    <location>
        <begin position="528"/>
        <end position="549"/>
    </location>
</feature>
<keyword evidence="7 14" id="KW-0547">Nucleotide-binding</keyword>
<dbReference type="SMART" id="SM00958">
    <property type="entry name" value="SecA_PP_bind"/>
    <property type="match status" value="1"/>
</dbReference>
<dbReference type="HAMAP" id="MF_01382">
    <property type="entry name" value="SecA"/>
    <property type="match status" value="1"/>
</dbReference>
<evidence type="ECO:0000256" key="13">
    <source>
        <dbReference type="ARBA" id="ARBA00023136"/>
    </source>
</evidence>
<evidence type="ECO:0000259" key="19">
    <source>
        <dbReference type="PROSITE" id="PS51194"/>
    </source>
</evidence>
<evidence type="ECO:0000256" key="17">
    <source>
        <dbReference type="SAM" id="MobiDB-lite"/>
    </source>
</evidence>
<feature type="domain" description="Helicase C-terminal" evidence="19">
    <location>
        <begin position="454"/>
        <end position="658"/>
    </location>
</feature>
<dbReference type="SUPFAM" id="SSF81767">
    <property type="entry name" value="Pre-protein crosslinking domain of SecA"/>
    <property type="match status" value="1"/>
</dbReference>
<dbReference type="PRINTS" id="PR00906">
    <property type="entry name" value="SECA"/>
</dbReference>
<dbReference type="EMBL" id="AGRW01000043">
    <property type="protein sequence ID" value="EIC02073.1"/>
    <property type="molecule type" value="Genomic_DNA"/>
</dbReference>
<dbReference type="InterPro" id="IPR000185">
    <property type="entry name" value="SecA"/>
</dbReference>
<evidence type="ECO:0000256" key="9">
    <source>
        <dbReference type="ARBA" id="ARBA00022840"/>
    </source>
</evidence>
<dbReference type="Gene3D" id="1.10.3060.10">
    <property type="entry name" value="Helical scaffold and wing domains of SecA"/>
    <property type="match status" value="1"/>
</dbReference>
<dbReference type="PROSITE" id="PS51196">
    <property type="entry name" value="SECA_MOTOR_DEAD"/>
    <property type="match status" value="1"/>
</dbReference>
<keyword evidence="11 14" id="KW-1278">Translocase</keyword>
<feature type="binding site" evidence="14">
    <location>
        <begin position="109"/>
        <end position="113"/>
    </location>
    <ligand>
        <name>ATP</name>
        <dbReference type="ChEBI" id="CHEBI:30616"/>
    </ligand>
</feature>
<dbReference type="NCBIfam" id="NF009538">
    <property type="entry name" value="PRK12904.1"/>
    <property type="match status" value="1"/>
</dbReference>
<feature type="coiled-coil region" evidence="16">
    <location>
        <begin position="878"/>
        <end position="908"/>
    </location>
</feature>
<evidence type="ECO:0000256" key="3">
    <source>
        <dbReference type="ARBA" id="ARBA00022448"/>
    </source>
</evidence>
<dbReference type="PATRIC" id="fig|907348.3.peg.1182"/>
<dbReference type="STRING" id="907348.TresaDRAFT_1409"/>
<dbReference type="InterPro" id="IPR004027">
    <property type="entry name" value="SEC_C_motif"/>
</dbReference>
<dbReference type="PANTHER" id="PTHR30612:SF0">
    <property type="entry name" value="CHLOROPLAST PROTEIN-TRANSPORTING ATPASE"/>
    <property type="match status" value="1"/>
</dbReference>
<evidence type="ECO:0000256" key="15">
    <source>
        <dbReference type="RuleBase" id="RU003874"/>
    </source>
</evidence>
<evidence type="ECO:0000256" key="11">
    <source>
        <dbReference type="ARBA" id="ARBA00022967"/>
    </source>
</evidence>
<dbReference type="InterPro" id="IPR044722">
    <property type="entry name" value="SecA_SF2_C"/>
</dbReference>
<dbReference type="InterPro" id="IPR011116">
    <property type="entry name" value="SecA_Wing/Scaffold"/>
</dbReference>
<keyword evidence="5 14" id="KW-0963">Cytoplasm</keyword>
<keyword evidence="6" id="KW-0479">Metal-binding</keyword>
<dbReference type="PROSITE" id="PS51192">
    <property type="entry name" value="HELICASE_ATP_BIND_1"/>
    <property type="match status" value="1"/>
</dbReference>
<dbReference type="GO" id="GO:0031522">
    <property type="term" value="C:cell envelope Sec protein transport complex"/>
    <property type="evidence" value="ECO:0007669"/>
    <property type="project" value="TreeGrafter"/>
</dbReference>
<dbReference type="InterPro" id="IPR014018">
    <property type="entry name" value="SecA_motor_DEAD"/>
</dbReference>
<dbReference type="FunFam" id="3.40.50.300:FF:000113">
    <property type="entry name" value="Preprotein translocase subunit SecA"/>
    <property type="match status" value="1"/>
</dbReference>
<evidence type="ECO:0000256" key="16">
    <source>
        <dbReference type="SAM" id="Coils"/>
    </source>
</evidence>
<dbReference type="SMART" id="SM00957">
    <property type="entry name" value="SecA_DEAD"/>
    <property type="match status" value="1"/>
</dbReference>
<accession>H7EJY6</accession>
<dbReference type="Pfam" id="PF02810">
    <property type="entry name" value="SEC-C"/>
    <property type="match status" value="1"/>
</dbReference>
<evidence type="ECO:0000256" key="4">
    <source>
        <dbReference type="ARBA" id="ARBA00022475"/>
    </source>
</evidence>
<keyword evidence="16" id="KW-0175">Coiled coil</keyword>
<sequence>MANIMLDKVLSVIFGSQNERDVKKLKPIVAAVNAKEEWAKSLADDDFPKQTQIFKERLAKGESLDDILPEAFAVAREAAFRVRGERAYDVQVMGSIVLHQGKITEMKTGEGKTLVAVAPSYLNALTGKGVHVVTVNDYLAERDAETMRPVFSFLGVTVGKILSNMDNAVRKMNYNCDITYGTNNEFGFDYLRDNMVNDMSIKVQRGFNYCIVDEIDSILIDEARTPLIISGQGDDDTFKFYEVDKYVGLFEEMEKDPKTQDYPDEVEMLPEERAALKGDYKIDEKSKRVSFTNKGMNKIDEILHAHNLIEPNTTVFDEQNFEWVHYFTQAIRAHVLYEKDVEYVVRDGKVEIVDEFTGRILEGRRYSDGLHQAIEAKEHVRIAQRNRTMATVTFQNFFRMYDKLSGMTGTAATEAVEFSKIYKLDCVVIPTNKPVARIDENDEVYLNESDKWNAIAKEIEEAHKKGQPVLVGTVSVEKSEHLSNLLTRKGIPHEVLNAKNHAREALIIAEAGAKGAVTVATNMAGRGTDIKLGGSPEMRARKRCGTDATPEQYESALKIERENWQKDYEEVKNLGGLYVIGSERHESRRIDNQLRGRSGRQGDPGRSKFFISMDDDLMRLFGGDRMKNIMTRIGMQPGEPIDHPWLNKGIANAQKKVEERNFEIRKNLIDYDDVLNEQREFIYQQRDEILTDEDLAERITDTAKEYVASWFAEYDRSRKDKDAQKRILDNIREAFGFQLPPEELDEEKVNTIIQTEIKSREQSFDALAKLQSALEDSDEAPSGKSEFNRFIRYKYLREIDSTWLDQLEYLDGLREAVHLRSYGSKNPLTEYKIDGFNKFDDAIEKIRLTVVGNILKTRSLQVQLTPEMVMKLQQKGLIREMSAQHQEAQSMSQQAQAASKLMDNAKQQAARTMAGASTGRPVQVIRPTDKIGRNDPCPCGSGKKFKNCHGR</sequence>
<reference evidence="21 22" key="1">
    <citation type="submission" date="2011-09" db="EMBL/GenBank/DDBJ databases">
        <title>The draft genome of Treponema saccharophilum DSM 2985.</title>
        <authorList>
            <consortium name="US DOE Joint Genome Institute (JGI-PGF)"/>
            <person name="Lucas S."/>
            <person name="Copeland A."/>
            <person name="Lapidus A."/>
            <person name="Glavina del Rio T."/>
            <person name="Dalin E."/>
            <person name="Tice H."/>
            <person name="Bruce D."/>
            <person name="Goodwin L."/>
            <person name="Pitluck S."/>
            <person name="Peters L."/>
            <person name="Kyrpides N."/>
            <person name="Mavromatis K."/>
            <person name="Ivanova N."/>
            <person name="Markowitz V."/>
            <person name="Cheng J.-F."/>
            <person name="Hugenholtz P."/>
            <person name="Woyke T."/>
            <person name="Wu D."/>
            <person name="Gronow S."/>
            <person name="Wellnitz S."/>
            <person name="Brambilla E."/>
            <person name="Klenk H.-P."/>
            <person name="Eisen J.A."/>
        </authorList>
    </citation>
    <scope>NUCLEOTIDE SEQUENCE [LARGE SCALE GENOMIC DNA]</scope>
    <source>
        <strain evidence="21 22">DSM 2985</strain>
    </source>
</reference>
<keyword evidence="4 14" id="KW-1003">Cell membrane</keyword>
<comment type="subunit">
    <text evidence="14">Monomer and homodimer. Part of the essential Sec protein translocation apparatus which comprises SecA, SecYEG and auxiliary proteins SecDF. Other proteins may also be involved.</text>
</comment>
<keyword evidence="8" id="KW-0862">Zinc</keyword>
<evidence type="ECO:0000256" key="5">
    <source>
        <dbReference type="ARBA" id="ARBA00022490"/>
    </source>
</evidence>
<gene>
    <name evidence="14" type="primary">secA</name>
    <name evidence="21" type="ORF">TresaDRAFT_1409</name>
</gene>
<dbReference type="Pfam" id="PF21090">
    <property type="entry name" value="P-loop_SecA"/>
    <property type="match status" value="1"/>
</dbReference>
<feature type="binding site" evidence="14">
    <location>
        <position position="91"/>
    </location>
    <ligand>
        <name>ATP</name>
        <dbReference type="ChEBI" id="CHEBI:30616"/>
    </ligand>
</feature>
<dbReference type="GO" id="GO:0065002">
    <property type="term" value="P:intracellular protein transmembrane transport"/>
    <property type="evidence" value="ECO:0007669"/>
    <property type="project" value="UniProtKB-UniRule"/>
</dbReference>
<keyword evidence="3 14" id="KW-0813">Transport</keyword>
<dbReference type="PROSITE" id="PS51194">
    <property type="entry name" value="HELICASE_CTER"/>
    <property type="match status" value="1"/>
</dbReference>
<dbReference type="Pfam" id="PF07517">
    <property type="entry name" value="SecA_DEAD"/>
    <property type="match status" value="1"/>
</dbReference>
<evidence type="ECO:0000256" key="14">
    <source>
        <dbReference type="HAMAP-Rule" id="MF_01382"/>
    </source>
</evidence>
<dbReference type="FunFam" id="3.90.1440.10:FF:000001">
    <property type="entry name" value="Preprotein translocase subunit SecA"/>
    <property type="match status" value="1"/>
</dbReference>
<evidence type="ECO:0000259" key="20">
    <source>
        <dbReference type="PROSITE" id="PS51196"/>
    </source>
</evidence>
<proteinExistence type="inferred from homology"/>
<evidence type="ECO:0000256" key="12">
    <source>
        <dbReference type="ARBA" id="ARBA00023010"/>
    </source>
</evidence>
<dbReference type="GO" id="GO:0005524">
    <property type="term" value="F:ATP binding"/>
    <property type="evidence" value="ECO:0007669"/>
    <property type="project" value="UniProtKB-UniRule"/>
</dbReference>
<dbReference type="GO" id="GO:0008564">
    <property type="term" value="F:protein-exporting ATPase activity"/>
    <property type="evidence" value="ECO:0007669"/>
    <property type="project" value="UniProtKB-EC"/>
</dbReference>
<comment type="function">
    <text evidence="14">Part of the Sec protein translocase complex. Interacts with the SecYEG preprotein conducting channel. Has a central role in coupling the hydrolysis of ATP to the transfer of proteins into and across the cell membrane, serving as an ATP-driven molecular motor driving the stepwise translocation of polypeptide chains across the membrane.</text>
</comment>
<dbReference type="PANTHER" id="PTHR30612">
    <property type="entry name" value="SECA INNER MEMBRANE COMPONENT OF SEC PROTEIN SECRETION SYSTEM"/>
    <property type="match status" value="1"/>
</dbReference>
<dbReference type="NCBIfam" id="TIGR00963">
    <property type="entry name" value="secA"/>
    <property type="match status" value="1"/>
</dbReference>
<comment type="similarity">
    <text evidence="2 14 15">Belongs to the SecA family.</text>
</comment>
<comment type="caution">
    <text evidence="21">The sequence shown here is derived from an EMBL/GenBank/DDBJ whole genome shotgun (WGS) entry which is preliminary data.</text>
</comment>
<dbReference type="Pfam" id="PF07516">
    <property type="entry name" value="SecA_SW"/>
    <property type="match status" value="1"/>
</dbReference>
<comment type="cofactor">
    <cofactor evidence="1">
        <name>Zn(2+)</name>
        <dbReference type="ChEBI" id="CHEBI:29105"/>
    </cofactor>
</comment>
<dbReference type="Gene3D" id="3.90.1440.10">
    <property type="entry name" value="SecA, preprotein cross-linking domain"/>
    <property type="match status" value="1"/>
</dbReference>
<evidence type="ECO:0000256" key="6">
    <source>
        <dbReference type="ARBA" id="ARBA00022723"/>
    </source>
</evidence>
<dbReference type="CDD" id="cd18803">
    <property type="entry name" value="SF2_C_secA"/>
    <property type="match status" value="1"/>
</dbReference>
<dbReference type="InterPro" id="IPR036670">
    <property type="entry name" value="SecA_X-link_sf"/>
</dbReference>
<dbReference type="InterPro" id="IPR011115">
    <property type="entry name" value="SecA_DEAD"/>
</dbReference>
<feature type="domain" description="Helicase ATP-binding" evidence="18">
    <location>
        <begin position="93"/>
        <end position="251"/>
    </location>
</feature>
<dbReference type="InterPro" id="IPR027417">
    <property type="entry name" value="P-loop_NTPase"/>
</dbReference>
<evidence type="ECO:0000256" key="8">
    <source>
        <dbReference type="ARBA" id="ARBA00022833"/>
    </source>
</evidence>
<dbReference type="InterPro" id="IPR001650">
    <property type="entry name" value="Helicase_C-like"/>
</dbReference>
<evidence type="ECO:0000256" key="10">
    <source>
        <dbReference type="ARBA" id="ARBA00022927"/>
    </source>
</evidence>
<dbReference type="SUPFAM" id="SSF81886">
    <property type="entry name" value="Helical scaffold and wing domains of SecA"/>
    <property type="match status" value="1"/>
</dbReference>
<dbReference type="InterPro" id="IPR011130">
    <property type="entry name" value="SecA_preprotein_X-link_dom"/>
</dbReference>
<dbReference type="GO" id="GO:0006605">
    <property type="term" value="P:protein targeting"/>
    <property type="evidence" value="ECO:0007669"/>
    <property type="project" value="UniProtKB-UniRule"/>
</dbReference>